<evidence type="ECO:0000313" key="4">
    <source>
        <dbReference type="Proteomes" id="UP000637774"/>
    </source>
</evidence>
<comment type="caution">
    <text evidence="3">The sequence shown here is derived from an EMBL/GenBank/DDBJ whole genome shotgun (WGS) entry which is preliminary data.</text>
</comment>
<dbReference type="PANTHER" id="PTHR30345:SF0">
    <property type="entry name" value="DNA DAMAGE-REPAIR_TOLERATION PROTEIN DRT102"/>
    <property type="match status" value="1"/>
</dbReference>
<evidence type="ECO:0000256" key="2">
    <source>
        <dbReference type="ARBA" id="ARBA00023235"/>
    </source>
</evidence>
<dbReference type="PANTHER" id="PTHR30345">
    <property type="entry name" value="RIBOSE-5-PHOSPHATE ISOMERASE B"/>
    <property type="match status" value="1"/>
</dbReference>
<dbReference type="Proteomes" id="UP000637774">
    <property type="component" value="Unassembled WGS sequence"/>
</dbReference>
<dbReference type="GO" id="GO:0016853">
    <property type="term" value="F:isomerase activity"/>
    <property type="evidence" value="ECO:0007669"/>
    <property type="project" value="UniProtKB-KW"/>
</dbReference>
<proteinExistence type="inferred from homology"/>
<evidence type="ECO:0000256" key="1">
    <source>
        <dbReference type="ARBA" id="ARBA00008754"/>
    </source>
</evidence>
<keyword evidence="2 3" id="KW-0413">Isomerase</keyword>
<dbReference type="InterPro" id="IPR036569">
    <property type="entry name" value="RpiB_LacA_LacB_sf"/>
</dbReference>
<dbReference type="EMBL" id="BMGY01000047">
    <property type="protein sequence ID" value="GGH89962.1"/>
    <property type="molecule type" value="Genomic_DNA"/>
</dbReference>
<comment type="similarity">
    <text evidence="1">Belongs to the LacAB/RpiB family.</text>
</comment>
<dbReference type="NCBIfam" id="NF004051">
    <property type="entry name" value="PRK05571.1"/>
    <property type="match status" value="1"/>
</dbReference>
<gene>
    <name evidence="3" type="ORF">GCM10011495_34760</name>
</gene>
<dbReference type="Gene3D" id="3.40.1400.10">
    <property type="entry name" value="Sugar-phosphate isomerase, RpiB/LacA/LacB"/>
    <property type="match status" value="1"/>
</dbReference>
<organism evidence="3 4">
    <name type="scientific">Hymenobacter frigidus</name>
    <dbReference type="NCBI Taxonomy" id="1524095"/>
    <lineage>
        <taxon>Bacteria</taxon>
        <taxon>Pseudomonadati</taxon>
        <taxon>Bacteroidota</taxon>
        <taxon>Cytophagia</taxon>
        <taxon>Cytophagales</taxon>
        <taxon>Hymenobacteraceae</taxon>
        <taxon>Hymenobacter</taxon>
    </lineage>
</organism>
<protein>
    <submittedName>
        <fullName evidence="3">Ribose 5-phosphate isomerase B</fullName>
    </submittedName>
</protein>
<reference evidence="4" key="1">
    <citation type="journal article" date="2019" name="Int. J. Syst. Evol. Microbiol.">
        <title>The Global Catalogue of Microorganisms (GCM) 10K type strain sequencing project: providing services to taxonomists for standard genome sequencing and annotation.</title>
        <authorList>
            <consortium name="The Broad Institute Genomics Platform"/>
            <consortium name="The Broad Institute Genome Sequencing Center for Infectious Disease"/>
            <person name="Wu L."/>
            <person name="Ma J."/>
        </authorList>
    </citation>
    <scope>NUCLEOTIDE SEQUENCE [LARGE SCALE GENOMIC DNA]</scope>
    <source>
        <strain evidence="4">CGMCC 1.14966</strain>
    </source>
</reference>
<dbReference type="PIRSF" id="PIRSF005384">
    <property type="entry name" value="RpiB_LacA_B"/>
    <property type="match status" value="1"/>
</dbReference>
<dbReference type="NCBIfam" id="TIGR00689">
    <property type="entry name" value="rpiB_lacA_lacB"/>
    <property type="match status" value="1"/>
</dbReference>
<accession>A0ABQ2AFB2</accession>
<dbReference type="InterPro" id="IPR004785">
    <property type="entry name" value="RpiB"/>
</dbReference>
<name>A0ABQ2AFB2_9BACT</name>
<sequence>MAQRHFLFEKNRLIPNLMKIALGSDHAGFAQKEMIRAWLGEQGHEIKDFGTHSADSMDYPDVAHPLSEAVANGNFDLGLLLCGSANGVCITANKHAGVRAAIAWLPELAGLARQHNNANVLCLPARYISNEQAQEIVSVFLQTDFEGGRHQQRVSKINC</sequence>
<evidence type="ECO:0000313" key="3">
    <source>
        <dbReference type="EMBL" id="GGH89962.1"/>
    </source>
</evidence>
<dbReference type="SUPFAM" id="SSF89623">
    <property type="entry name" value="Ribose/Galactose isomerase RpiB/AlsB"/>
    <property type="match status" value="1"/>
</dbReference>
<dbReference type="NCBIfam" id="TIGR01120">
    <property type="entry name" value="rpiB"/>
    <property type="match status" value="1"/>
</dbReference>
<dbReference type="Pfam" id="PF02502">
    <property type="entry name" value="LacAB_rpiB"/>
    <property type="match status" value="1"/>
</dbReference>
<dbReference type="InterPro" id="IPR003500">
    <property type="entry name" value="RpiB_LacA_LacB"/>
</dbReference>
<keyword evidence="4" id="KW-1185">Reference proteome</keyword>